<evidence type="ECO:0008006" key="5">
    <source>
        <dbReference type="Google" id="ProtNLM"/>
    </source>
</evidence>
<dbReference type="Pfam" id="PF01237">
    <property type="entry name" value="Oxysterol_BP"/>
    <property type="match status" value="1"/>
</dbReference>
<dbReference type="GO" id="GO:0005829">
    <property type="term" value="C:cytosol"/>
    <property type="evidence" value="ECO:0007669"/>
    <property type="project" value="TreeGrafter"/>
</dbReference>
<name>A0A9W8IIH4_9FUNG</name>
<dbReference type="GO" id="GO:0032934">
    <property type="term" value="F:sterol binding"/>
    <property type="evidence" value="ECO:0007669"/>
    <property type="project" value="TreeGrafter"/>
</dbReference>
<evidence type="ECO:0000256" key="1">
    <source>
        <dbReference type="ARBA" id="ARBA00008842"/>
    </source>
</evidence>
<dbReference type="GO" id="GO:0016020">
    <property type="term" value="C:membrane"/>
    <property type="evidence" value="ECO:0007669"/>
    <property type="project" value="TreeGrafter"/>
</dbReference>
<gene>
    <name evidence="3" type="ORF">GGH94_002717</name>
</gene>
<evidence type="ECO:0000256" key="2">
    <source>
        <dbReference type="RuleBase" id="RU003844"/>
    </source>
</evidence>
<dbReference type="InterPro" id="IPR037239">
    <property type="entry name" value="OSBP_sf"/>
</dbReference>
<evidence type="ECO:0000313" key="4">
    <source>
        <dbReference type="Proteomes" id="UP001140074"/>
    </source>
</evidence>
<comment type="similarity">
    <text evidence="1 2">Belongs to the OSBP family.</text>
</comment>
<protein>
    <recommendedName>
        <fullName evidence="5">Oxysterol-binding protein</fullName>
    </recommendedName>
</protein>
<reference evidence="3" key="1">
    <citation type="submission" date="2022-07" db="EMBL/GenBank/DDBJ databases">
        <title>Phylogenomic reconstructions and comparative analyses of Kickxellomycotina fungi.</title>
        <authorList>
            <person name="Reynolds N.K."/>
            <person name="Stajich J.E."/>
            <person name="Barry K."/>
            <person name="Grigoriev I.V."/>
            <person name="Crous P."/>
            <person name="Smith M.E."/>
        </authorList>
    </citation>
    <scope>NUCLEOTIDE SEQUENCE</scope>
    <source>
        <strain evidence="3">RSA 476</strain>
    </source>
</reference>
<dbReference type="SUPFAM" id="SSF144000">
    <property type="entry name" value="Oxysterol-binding protein-like"/>
    <property type="match status" value="1"/>
</dbReference>
<dbReference type="Gene3D" id="3.30.70.3490">
    <property type="match status" value="1"/>
</dbReference>
<dbReference type="Proteomes" id="UP001140074">
    <property type="component" value="Unassembled WGS sequence"/>
</dbReference>
<dbReference type="Gene3D" id="2.40.160.120">
    <property type="match status" value="1"/>
</dbReference>
<sequence length="444" mass="49480">MDKFAETTPRNSSTVTRDMQNLKVSTEEVGRAEDVQVDSDQSKFSAMLGILRKLVGVADVISLRLSLPAQLLDPIPNLEYWNYMDRPDFFVAIPESDDEVERMLATLAWWFSKLLKHTGKVLKPFNSVLGEQFFCYWEVPREGDSTGNGCQSTATSSATDVSAADATNSGALRVEYITEQVSHHPPVSAHIYRCQERGIEAAGIDHISAKFTGLSATVAAGSHCKGIFVTLTKRDNETYVCTHPTANIVGWLRGSLKVQCVETSYIVCAKTKLATIVEFKEERWFGKNKDNVSGRVFRYDPETQAELIPAWRLKDIPKSCQTVATFSGNWDKLVTAQREDKPSDSANAARTLIDMSSLQVVDKIVKPLDEQGEMESRRVWDPVASKMLQGKFGDATKLKRIVEDAQREKTAARNDRGEEFVPALFKPDYSNGRPELLDSAPINL</sequence>
<dbReference type="PROSITE" id="PS01013">
    <property type="entry name" value="OSBP"/>
    <property type="match status" value="1"/>
</dbReference>
<dbReference type="InterPro" id="IPR000648">
    <property type="entry name" value="Oxysterol-bd"/>
</dbReference>
<dbReference type="PANTHER" id="PTHR10972">
    <property type="entry name" value="OXYSTEROL-BINDING PROTEIN-RELATED"/>
    <property type="match status" value="1"/>
</dbReference>
<dbReference type="InterPro" id="IPR018494">
    <property type="entry name" value="Oxysterol-bd_CS"/>
</dbReference>
<dbReference type="PANTHER" id="PTHR10972:SF212">
    <property type="entry name" value="OXYSTEROL-BINDING PROTEIN-LIKE PROTEIN 1"/>
    <property type="match status" value="1"/>
</dbReference>
<dbReference type="AlphaFoldDB" id="A0A9W8IIH4"/>
<accession>A0A9W8IIH4</accession>
<keyword evidence="4" id="KW-1185">Reference proteome</keyword>
<comment type="caution">
    <text evidence="3">The sequence shown here is derived from an EMBL/GenBank/DDBJ whole genome shotgun (WGS) entry which is preliminary data.</text>
</comment>
<proteinExistence type="inferred from homology"/>
<evidence type="ECO:0000313" key="3">
    <source>
        <dbReference type="EMBL" id="KAJ2864717.1"/>
    </source>
</evidence>
<dbReference type="EMBL" id="JANBUY010000079">
    <property type="protein sequence ID" value="KAJ2864717.1"/>
    <property type="molecule type" value="Genomic_DNA"/>
</dbReference>
<organism evidence="3 4">
    <name type="scientific">Coemansia aciculifera</name>
    <dbReference type="NCBI Taxonomy" id="417176"/>
    <lineage>
        <taxon>Eukaryota</taxon>
        <taxon>Fungi</taxon>
        <taxon>Fungi incertae sedis</taxon>
        <taxon>Zoopagomycota</taxon>
        <taxon>Kickxellomycotina</taxon>
        <taxon>Kickxellomycetes</taxon>
        <taxon>Kickxellales</taxon>
        <taxon>Kickxellaceae</taxon>
        <taxon>Coemansia</taxon>
    </lineage>
</organism>